<organism evidence="1 2">
    <name type="scientific">Gilliamella bombicola</name>
    <dbReference type="NCBI Taxonomy" id="1798182"/>
    <lineage>
        <taxon>Bacteria</taxon>
        <taxon>Pseudomonadati</taxon>
        <taxon>Pseudomonadota</taxon>
        <taxon>Gammaproteobacteria</taxon>
        <taxon>Orbales</taxon>
        <taxon>Orbaceae</taxon>
        <taxon>Gilliamella</taxon>
    </lineage>
</organism>
<gene>
    <name evidence="1" type="ORF">GA0061081_11519</name>
</gene>
<dbReference type="EMBL" id="FMAQ01000015">
    <property type="protein sequence ID" value="SCC28530.1"/>
    <property type="molecule type" value="Genomic_DNA"/>
</dbReference>
<dbReference type="RefSeq" id="WP_091350458.1">
    <property type="nucleotide sequence ID" value="NZ_FMAQ01000015.1"/>
</dbReference>
<accession>A0A1C4DBD4</accession>
<dbReference type="OrthoDB" id="6630352at2"/>
<name>A0A1C4DBD4_9GAMM</name>
<dbReference type="AlphaFoldDB" id="A0A1C4DBD4"/>
<protein>
    <submittedName>
        <fullName evidence="1">Uncharacterized protein</fullName>
    </submittedName>
</protein>
<evidence type="ECO:0000313" key="2">
    <source>
        <dbReference type="Proteomes" id="UP000199670"/>
    </source>
</evidence>
<evidence type="ECO:0000313" key="1">
    <source>
        <dbReference type="EMBL" id="SCC28530.1"/>
    </source>
</evidence>
<proteinExistence type="predicted"/>
<reference evidence="2" key="1">
    <citation type="submission" date="2016-08" db="EMBL/GenBank/DDBJ databases">
        <authorList>
            <person name="Varghese N."/>
            <person name="Submissions Spin"/>
        </authorList>
    </citation>
    <scope>NUCLEOTIDE SEQUENCE [LARGE SCALE GENOMIC DNA]</scope>
    <source>
        <strain evidence="2">R-53248</strain>
    </source>
</reference>
<keyword evidence="2" id="KW-1185">Reference proteome</keyword>
<dbReference type="Proteomes" id="UP000199670">
    <property type="component" value="Unassembled WGS sequence"/>
</dbReference>
<sequence>MNIELDRIDNFFNLIIKELKGNGIHNIPLDYDFYWNIPSDLLYDLYNEPKELDMGQLSEDYQFLSYAINQDILTSGNLRKLSSLLRYIADKLDM</sequence>